<evidence type="ECO:0000256" key="7">
    <source>
        <dbReference type="ARBA" id="ARBA00023002"/>
    </source>
</evidence>
<accession>A0A0L0C232</accession>
<dbReference type="EMBL" id="JRES01000996">
    <property type="protein sequence ID" value="KNC26307.1"/>
    <property type="molecule type" value="Genomic_DNA"/>
</dbReference>
<name>A0A0L0C232_LUCCU</name>
<dbReference type="Gene3D" id="3.90.1150.10">
    <property type="entry name" value="Aspartate Aminotransferase, domain 1"/>
    <property type="match status" value="2"/>
</dbReference>
<dbReference type="SUPFAM" id="SSF53383">
    <property type="entry name" value="PLP-dependent transferases"/>
    <property type="match status" value="2"/>
</dbReference>
<evidence type="ECO:0000256" key="6">
    <source>
        <dbReference type="ARBA" id="ARBA00022898"/>
    </source>
</evidence>
<keyword evidence="6" id="KW-0663">Pyridoxal phosphate</keyword>
<dbReference type="PROSITE" id="PS00600">
    <property type="entry name" value="AA_TRANSFER_CLASS_3"/>
    <property type="match status" value="1"/>
</dbReference>
<evidence type="ECO:0000256" key="11">
    <source>
        <dbReference type="SAM" id="MobiDB-lite"/>
    </source>
</evidence>
<evidence type="ECO:0000256" key="1">
    <source>
        <dbReference type="ARBA" id="ARBA00005329"/>
    </source>
</evidence>
<evidence type="ECO:0000256" key="10">
    <source>
        <dbReference type="ARBA" id="ARBA00049254"/>
    </source>
</evidence>
<keyword evidence="3" id="KW-0575">Peroxidase</keyword>
<dbReference type="Gene3D" id="3.40.640.10">
    <property type="entry name" value="Type I PLP-dependent aspartate aminotransferase-like (Major domain)"/>
    <property type="match status" value="1"/>
</dbReference>
<dbReference type="GO" id="GO:0004096">
    <property type="term" value="F:catalase activity"/>
    <property type="evidence" value="ECO:0007669"/>
    <property type="project" value="UniProtKB-EC"/>
</dbReference>
<dbReference type="InterPro" id="IPR040333">
    <property type="entry name" value="Catalase_3"/>
</dbReference>
<dbReference type="InterPro" id="IPR005814">
    <property type="entry name" value="Aminotrans_3"/>
</dbReference>
<dbReference type="InterPro" id="IPR015424">
    <property type="entry name" value="PyrdxlP-dep_Trfase"/>
</dbReference>
<dbReference type="GO" id="GO:0042744">
    <property type="term" value="P:hydrogen peroxide catabolic process"/>
    <property type="evidence" value="ECO:0007669"/>
    <property type="project" value="UniProtKB-KW"/>
</dbReference>
<comment type="catalytic activity">
    <reaction evidence="10">
        <text>2 H2O2 = O2 + 2 H2O</text>
        <dbReference type="Rhea" id="RHEA:20309"/>
        <dbReference type="ChEBI" id="CHEBI:15377"/>
        <dbReference type="ChEBI" id="CHEBI:15379"/>
        <dbReference type="ChEBI" id="CHEBI:16240"/>
        <dbReference type="EC" id="1.11.1.6"/>
    </reaction>
</comment>
<evidence type="ECO:0000256" key="4">
    <source>
        <dbReference type="ARBA" id="ARBA00022617"/>
    </source>
</evidence>
<dbReference type="AlphaFoldDB" id="A0A0L0C232"/>
<dbReference type="InterPro" id="IPR002226">
    <property type="entry name" value="Catalase_haem_BS"/>
</dbReference>
<gene>
    <name evidence="13" type="ORF">FF38_00869</name>
</gene>
<dbReference type="Proteomes" id="UP000037069">
    <property type="component" value="Unassembled WGS sequence"/>
</dbReference>
<dbReference type="FunFam" id="2.40.180.10:FF:000001">
    <property type="entry name" value="Catalase"/>
    <property type="match status" value="1"/>
</dbReference>
<dbReference type="PROSITE" id="PS00437">
    <property type="entry name" value="CATALASE_1"/>
    <property type="match status" value="1"/>
</dbReference>
<dbReference type="InterPro" id="IPR015422">
    <property type="entry name" value="PyrdxlP-dep_Trfase_small"/>
</dbReference>
<keyword evidence="9" id="KW-0376">Hydrogen peroxide</keyword>
<keyword evidence="4" id="KW-0349">Heme</keyword>
<evidence type="ECO:0000256" key="8">
    <source>
        <dbReference type="ARBA" id="ARBA00023004"/>
    </source>
</evidence>
<dbReference type="Pfam" id="PF00199">
    <property type="entry name" value="Catalase"/>
    <property type="match status" value="1"/>
</dbReference>
<reference evidence="13 14" key="1">
    <citation type="journal article" date="2015" name="Nat. Commun.">
        <title>Lucilia cuprina genome unlocks parasitic fly biology to underpin future interventions.</title>
        <authorList>
            <person name="Anstead C.A."/>
            <person name="Korhonen P.K."/>
            <person name="Young N.D."/>
            <person name="Hall R.S."/>
            <person name="Jex A.R."/>
            <person name="Murali S.C."/>
            <person name="Hughes D.S."/>
            <person name="Lee S.F."/>
            <person name="Perry T."/>
            <person name="Stroehlein A.J."/>
            <person name="Ansell B.R."/>
            <person name="Breugelmans B."/>
            <person name="Hofmann A."/>
            <person name="Qu J."/>
            <person name="Dugan S."/>
            <person name="Lee S.L."/>
            <person name="Chao H."/>
            <person name="Dinh H."/>
            <person name="Han Y."/>
            <person name="Doddapaneni H.V."/>
            <person name="Worley K.C."/>
            <person name="Muzny D.M."/>
            <person name="Ioannidis P."/>
            <person name="Waterhouse R.M."/>
            <person name="Zdobnov E.M."/>
            <person name="James P.J."/>
            <person name="Bagnall N.H."/>
            <person name="Kotze A.C."/>
            <person name="Gibbs R.A."/>
            <person name="Richards S."/>
            <person name="Batterham P."/>
            <person name="Gasser R.B."/>
        </authorList>
    </citation>
    <scope>NUCLEOTIDE SEQUENCE [LARGE SCALE GENOMIC DNA]</scope>
    <source>
        <strain evidence="13 14">LS</strain>
        <tissue evidence="13">Full body</tissue>
    </source>
</reference>
<dbReference type="InterPro" id="IPR010582">
    <property type="entry name" value="Catalase_immune_responsive"/>
</dbReference>
<dbReference type="GO" id="GO:0020037">
    <property type="term" value="F:heme binding"/>
    <property type="evidence" value="ECO:0007669"/>
    <property type="project" value="InterPro"/>
</dbReference>
<protein>
    <submittedName>
        <fullName evidence="13">Catalase</fullName>
    </submittedName>
</protein>
<keyword evidence="14" id="KW-1185">Reference proteome</keyword>
<evidence type="ECO:0000313" key="13">
    <source>
        <dbReference type="EMBL" id="KNC26307.1"/>
    </source>
</evidence>
<dbReference type="InterPro" id="IPR020835">
    <property type="entry name" value="Catalase_sf"/>
</dbReference>
<organism evidence="13 14">
    <name type="scientific">Lucilia cuprina</name>
    <name type="common">Green bottle fly</name>
    <name type="synonym">Australian sheep blowfly</name>
    <dbReference type="NCBI Taxonomy" id="7375"/>
    <lineage>
        <taxon>Eukaryota</taxon>
        <taxon>Metazoa</taxon>
        <taxon>Ecdysozoa</taxon>
        <taxon>Arthropoda</taxon>
        <taxon>Hexapoda</taxon>
        <taxon>Insecta</taxon>
        <taxon>Pterygota</taxon>
        <taxon>Neoptera</taxon>
        <taxon>Endopterygota</taxon>
        <taxon>Diptera</taxon>
        <taxon>Brachycera</taxon>
        <taxon>Muscomorpha</taxon>
        <taxon>Oestroidea</taxon>
        <taxon>Calliphoridae</taxon>
        <taxon>Luciliinae</taxon>
        <taxon>Lucilia</taxon>
    </lineage>
</organism>
<dbReference type="GO" id="GO:0046872">
    <property type="term" value="F:metal ion binding"/>
    <property type="evidence" value="ECO:0007669"/>
    <property type="project" value="UniProtKB-KW"/>
</dbReference>
<evidence type="ECO:0000256" key="2">
    <source>
        <dbReference type="ARBA" id="ARBA00008954"/>
    </source>
</evidence>
<dbReference type="GO" id="GO:0008483">
    <property type="term" value="F:transaminase activity"/>
    <property type="evidence" value="ECO:0007669"/>
    <property type="project" value="InterPro"/>
</dbReference>
<dbReference type="GO" id="GO:0005777">
    <property type="term" value="C:peroxisome"/>
    <property type="evidence" value="ECO:0007669"/>
    <property type="project" value="TreeGrafter"/>
</dbReference>
<evidence type="ECO:0000256" key="3">
    <source>
        <dbReference type="ARBA" id="ARBA00022559"/>
    </source>
</evidence>
<dbReference type="Gene3D" id="2.40.180.10">
    <property type="entry name" value="Catalase core domain"/>
    <property type="match status" value="1"/>
</dbReference>
<dbReference type="SMART" id="SM01060">
    <property type="entry name" value="Catalase"/>
    <property type="match status" value="1"/>
</dbReference>
<feature type="region of interest" description="Disordered" evidence="11">
    <location>
        <begin position="978"/>
        <end position="1001"/>
    </location>
</feature>
<comment type="caution">
    <text evidence="13">The sequence shown here is derived from an EMBL/GenBank/DDBJ whole genome shotgun (WGS) entry which is preliminary data.</text>
</comment>
<dbReference type="InterPro" id="IPR011614">
    <property type="entry name" value="Catalase_core"/>
</dbReference>
<dbReference type="GO" id="GO:0042542">
    <property type="term" value="P:response to hydrogen peroxide"/>
    <property type="evidence" value="ECO:0007669"/>
    <property type="project" value="TreeGrafter"/>
</dbReference>
<dbReference type="CDD" id="cd08156">
    <property type="entry name" value="catalase_clade_3"/>
    <property type="match status" value="1"/>
</dbReference>
<dbReference type="GO" id="GO:0030170">
    <property type="term" value="F:pyridoxal phosphate binding"/>
    <property type="evidence" value="ECO:0007669"/>
    <property type="project" value="InterPro"/>
</dbReference>
<comment type="similarity">
    <text evidence="2">Belongs to the class-III pyridoxal-phosphate-dependent aminotransferase family.</text>
</comment>
<feature type="domain" description="Catalase core" evidence="12">
    <location>
        <begin position="101"/>
        <end position="486"/>
    </location>
</feature>
<keyword evidence="7" id="KW-0560">Oxidoreductase</keyword>
<dbReference type="InterPro" id="IPR018028">
    <property type="entry name" value="Catalase"/>
</dbReference>
<proteinExistence type="inferred from homology"/>
<dbReference type="CDD" id="cd00610">
    <property type="entry name" value="OAT_like"/>
    <property type="match status" value="1"/>
</dbReference>
<dbReference type="GO" id="GO:0005739">
    <property type="term" value="C:mitochondrion"/>
    <property type="evidence" value="ECO:0007669"/>
    <property type="project" value="TreeGrafter"/>
</dbReference>
<dbReference type="Pfam" id="PF00202">
    <property type="entry name" value="Aminotran_3"/>
    <property type="match status" value="1"/>
</dbReference>
<evidence type="ECO:0000256" key="5">
    <source>
        <dbReference type="ARBA" id="ARBA00022723"/>
    </source>
</evidence>
<dbReference type="InterPro" id="IPR015421">
    <property type="entry name" value="PyrdxlP-dep_Trfase_major"/>
</dbReference>
<keyword evidence="8" id="KW-0408">Iron</keyword>
<dbReference type="Pfam" id="PF06628">
    <property type="entry name" value="Catalase-rel"/>
    <property type="match status" value="1"/>
</dbReference>
<dbReference type="STRING" id="7375.A0A0L0C232"/>
<dbReference type="PANTHER" id="PTHR11465:SF9">
    <property type="entry name" value="CATALASE"/>
    <property type="match status" value="1"/>
</dbReference>
<sequence>MPFAREQLESVINEKLCKSETIKLRNKHIGQACQLFYRSDPLKIVRGQGQYMYDEQGTRYLDCINNVAHEANISINMFRDSASNQMIDFKNNMTNPVGTITTGSGNPIGTKDASLSVGAKGPLLLQDTIFLDEIEHFARERIPERVVYAKGAGAFGYFEVTHDITKYCAIKMFERIKKRTPIACRFSTYSGESGSADTVREPRGFAVKFYTEDGIWDLVGQNCPVFFIRDPILFPSLVHSQKRNPQTNIKDADMFWDFATLRPECLHQLCFMFGDRGIPDGYRHMHGYGVHTYKLINAKGEPIYAKFHFRTDQGVQNLDTKKASEFQAHEPDYSSRDLYNSIRNGNYPSWSLYLQMMTFDQAKKFKYNPFDVTKIWSYNDCPLIPVGKIVLDRNPCNYFAEIEQLAFSPANMVPGIEPSPDKILQARLFAYADSQRHRLGANFSQIPVNCPYRVAVKNYQRDGFMCVTDNQGGAPNYYPNSFSGPEICSHTKALQTCCPVAGDVYRFSSGDTEDNFSQVTDFWVLVLDDCARKRLVNNIAIHLCCASDFIQERAVKNFTMVHADFGRLLTEALNMAKLGELCVVGHCHPKVVSAGCLQMATISTNNRFLHDELVQCAKTLTSKMPSPLTVCFFVNSGSEANDLALRLVRNYTKRQDIITLDHAYHGHLTSVMEISPYKFNQPGGDPKPDYVHVAPCPNVYGGLFKDKEYPNQDMTQVYTKPIEDICENLKAQGKGVAAFIAESLQSCGGQIIPPEGYFKAAYKAVRDAGGLCIADEVQVGFGRVGSHYWAFETQGVVPDIVTVAKPMGNGHPVGAVVTTPEIAEAFYNTGVAYFNTYGGNPVSCAIANAVMRVIEEEGLQENARKTGEYLLKKCNDLKHDFEIVGDVRGMGLFIGVELVKNRETREPDTKAAHWVVNRMKQMHKILVSSDGPNDNVIKLKPPMVFNEENADEFLLAFRECLTLLAKERNGDDLPAVNTPLTVAGSNSSNGDTVDSMSSKTQMFERHERLIKSV</sequence>
<dbReference type="PROSITE" id="PS51402">
    <property type="entry name" value="CATALASE_3"/>
    <property type="match status" value="1"/>
</dbReference>
<dbReference type="OrthoDB" id="6880011at2759"/>
<comment type="similarity">
    <text evidence="1">Belongs to the catalase family.</text>
</comment>
<evidence type="ECO:0000259" key="12">
    <source>
        <dbReference type="SMART" id="SM01060"/>
    </source>
</evidence>
<evidence type="ECO:0000313" key="14">
    <source>
        <dbReference type="Proteomes" id="UP000037069"/>
    </source>
</evidence>
<dbReference type="PANTHER" id="PTHR11465">
    <property type="entry name" value="CATALASE"/>
    <property type="match status" value="1"/>
</dbReference>
<dbReference type="SUPFAM" id="SSF56634">
    <property type="entry name" value="Heme-dependent catalase-like"/>
    <property type="match status" value="1"/>
</dbReference>
<evidence type="ECO:0000256" key="9">
    <source>
        <dbReference type="ARBA" id="ARBA00023324"/>
    </source>
</evidence>
<keyword evidence="5" id="KW-0479">Metal-binding</keyword>
<dbReference type="SMR" id="A0A0L0C232"/>
<dbReference type="PRINTS" id="PR00067">
    <property type="entry name" value="CATALASE"/>
</dbReference>
<dbReference type="InterPro" id="IPR049704">
    <property type="entry name" value="Aminotrans_3_PPA_site"/>
</dbReference>